<dbReference type="Proteomes" id="UP001247307">
    <property type="component" value="Unassembled WGS sequence"/>
</dbReference>
<sequence length="52" mass="5728">MIHSPMKTAVPRVVRAANSPRDTAAVRNRAIRRMFARLCGCVSAQVDGHPVR</sequence>
<dbReference type="EMBL" id="JAVDUI010000001">
    <property type="protein sequence ID" value="MDR6891065.1"/>
    <property type="molecule type" value="Genomic_DNA"/>
</dbReference>
<organism evidence="1 2">
    <name type="scientific">Falsarthrobacter nasiphocae</name>
    <dbReference type="NCBI Taxonomy" id="189863"/>
    <lineage>
        <taxon>Bacteria</taxon>
        <taxon>Bacillati</taxon>
        <taxon>Actinomycetota</taxon>
        <taxon>Actinomycetes</taxon>
        <taxon>Micrococcales</taxon>
        <taxon>Micrococcaceae</taxon>
        <taxon>Falsarthrobacter</taxon>
    </lineage>
</organism>
<evidence type="ECO:0000313" key="2">
    <source>
        <dbReference type="Proteomes" id="UP001247307"/>
    </source>
</evidence>
<comment type="caution">
    <text evidence="1">The sequence shown here is derived from an EMBL/GenBank/DDBJ whole genome shotgun (WGS) entry which is preliminary data.</text>
</comment>
<dbReference type="AlphaFoldDB" id="A0AAE3YF63"/>
<proteinExistence type="predicted"/>
<gene>
    <name evidence="1" type="ORF">J2S35_000005</name>
</gene>
<evidence type="ECO:0000313" key="1">
    <source>
        <dbReference type="EMBL" id="MDR6891065.1"/>
    </source>
</evidence>
<name>A0AAE3YF63_9MICC</name>
<accession>A0AAE3YF63</accession>
<reference evidence="1" key="1">
    <citation type="submission" date="2023-07" db="EMBL/GenBank/DDBJ databases">
        <title>Sequencing the genomes of 1000 actinobacteria strains.</title>
        <authorList>
            <person name="Klenk H.-P."/>
        </authorList>
    </citation>
    <scope>NUCLEOTIDE SEQUENCE</scope>
    <source>
        <strain evidence="1">DSM 13988</strain>
    </source>
</reference>
<keyword evidence="2" id="KW-1185">Reference proteome</keyword>
<protein>
    <submittedName>
        <fullName evidence="1">Uncharacterized protein</fullName>
    </submittedName>
</protein>